<dbReference type="EMBL" id="OZ034819">
    <property type="protein sequence ID" value="CAL1394881.1"/>
    <property type="molecule type" value="Genomic_DNA"/>
</dbReference>
<protein>
    <submittedName>
        <fullName evidence="1">Uncharacterized protein</fullName>
    </submittedName>
</protein>
<sequence>MHGKRNLRTSGIKLKPVGRSWRNGVGGTFPRFADQKKKIRKALRALERREKTDLVLTQIRQLDGELAKVEENEEIKWQQRSRAEWLKEGDQNTNFFHKKYDSET</sequence>
<gene>
    <name evidence="1" type="ORF">LTRI10_LOCUS35351</name>
</gene>
<evidence type="ECO:0000313" key="1">
    <source>
        <dbReference type="EMBL" id="CAL1394881.1"/>
    </source>
</evidence>
<reference evidence="1 2" key="1">
    <citation type="submission" date="2024-04" db="EMBL/GenBank/DDBJ databases">
        <authorList>
            <person name="Fracassetti M."/>
        </authorList>
    </citation>
    <scope>NUCLEOTIDE SEQUENCE [LARGE SCALE GENOMIC DNA]</scope>
</reference>
<name>A0AAV2F9E4_9ROSI</name>
<keyword evidence="2" id="KW-1185">Reference proteome</keyword>
<accession>A0AAV2F9E4</accession>
<evidence type="ECO:0000313" key="2">
    <source>
        <dbReference type="Proteomes" id="UP001497516"/>
    </source>
</evidence>
<proteinExistence type="predicted"/>
<dbReference type="AlphaFoldDB" id="A0AAV2F9E4"/>
<dbReference type="Proteomes" id="UP001497516">
    <property type="component" value="Chromosome 6"/>
</dbReference>
<organism evidence="1 2">
    <name type="scientific">Linum trigynum</name>
    <dbReference type="NCBI Taxonomy" id="586398"/>
    <lineage>
        <taxon>Eukaryota</taxon>
        <taxon>Viridiplantae</taxon>
        <taxon>Streptophyta</taxon>
        <taxon>Embryophyta</taxon>
        <taxon>Tracheophyta</taxon>
        <taxon>Spermatophyta</taxon>
        <taxon>Magnoliopsida</taxon>
        <taxon>eudicotyledons</taxon>
        <taxon>Gunneridae</taxon>
        <taxon>Pentapetalae</taxon>
        <taxon>rosids</taxon>
        <taxon>fabids</taxon>
        <taxon>Malpighiales</taxon>
        <taxon>Linaceae</taxon>
        <taxon>Linum</taxon>
    </lineage>
</organism>